<dbReference type="EMBL" id="CP017553">
    <property type="protein sequence ID" value="AOW00078.1"/>
    <property type="molecule type" value="Genomic_DNA"/>
</dbReference>
<dbReference type="GeneID" id="2906274"/>
<feature type="transmembrane region" description="Helical" evidence="2">
    <location>
        <begin position="283"/>
        <end position="305"/>
    </location>
</feature>
<keyword evidence="2" id="KW-0812">Transmembrane</keyword>
<reference evidence="5 7" key="2">
    <citation type="submission" date="2018-07" db="EMBL/GenBank/DDBJ databases">
        <title>Draft Genome Assemblies for Five Robust Yarrowia lipolytica Strains Exhibiting High Lipid Production and Pentose Sugar Utilization and Sugar Alcohol Secretion from Undetoxified Lignocellulosic Biomass Hydrolysates.</title>
        <authorList>
            <consortium name="DOE Joint Genome Institute"/>
            <person name="Walker C."/>
            <person name="Ryu S."/>
            <person name="Na H."/>
            <person name="Zane M."/>
            <person name="LaButti K."/>
            <person name="Lipzen A."/>
            <person name="Haridas S."/>
            <person name="Barry K."/>
            <person name="Grigoriev I.V."/>
            <person name="Quarterman J."/>
            <person name="Slininger P."/>
            <person name="Dien B."/>
            <person name="Trinh C.T."/>
        </authorList>
    </citation>
    <scope>NUCLEOTIDE SEQUENCE [LARGE SCALE GENOMIC DNA]</scope>
    <source>
        <strain evidence="5 7">YB392</strain>
    </source>
</reference>
<evidence type="ECO:0000313" key="7">
    <source>
        <dbReference type="Proteomes" id="UP000256601"/>
    </source>
</evidence>
<keyword evidence="3" id="KW-0732">Signal</keyword>
<keyword evidence="2" id="KW-1133">Transmembrane helix</keyword>
<name>A0A1D8N369_YARLL</name>
<keyword evidence="2" id="KW-0472">Membrane</keyword>
<dbReference type="VEuPathDB" id="FungiDB:YALI1_A00148g"/>
<proteinExistence type="predicted"/>
<organism evidence="4 6">
    <name type="scientific">Yarrowia lipolytica</name>
    <name type="common">Candida lipolytica</name>
    <dbReference type="NCBI Taxonomy" id="4952"/>
    <lineage>
        <taxon>Eukaryota</taxon>
        <taxon>Fungi</taxon>
        <taxon>Dikarya</taxon>
        <taxon>Ascomycota</taxon>
        <taxon>Saccharomycotina</taxon>
        <taxon>Dipodascomycetes</taxon>
        <taxon>Dipodascales</taxon>
        <taxon>Dipodascales incertae sedis</taxon>
        <taxon>Yarrowia</taxon>
    </lineage>
</organism>
<dbReference type="InterPro" id="IPR028000">
    <property type="entry name" value="Pma1"/>
</dbReference>
<feature type="signal peptide" evidence="3">
    <location>
        <begin position="1"/>
        <end position="15"/>
    </location>
</feature>
<dbReference type="VEuPathDB" id="FungiDB:YALI0_A00154g"/>
<sequence length="364" mass="39835">MKLSNIFALATVALAAPQPLITPPPTAVEKRDDQAVLGADVWIQTMPNGHEKRVTPTIIDGVTISGKPLSDHNGTPTPWNSLDNTGIPYRITPSIKKEKDQPAETISASPSPPANYPQSTDTPPVLGCWGDRLPEDNEKLPGYPFCSPHNGTELVAGETYWVTWDPSYWGGDDIAQVKLILRSLPTGTDDLMFETEPFANRKGYYPLEIQRSWTNNGGYFFINIAPLTRPDTKAKNVGTKSGPIVRAIMSKNDGITTVSRLPSENSLQPGKKHSGGGIGKGGIAAAVVVPVVVVILLSGLGFLYYRQKKTKQQQMSQDRSWNPAENVRNMDSMPPRRSDVSLDRTISIDTQHSMKGDNPFEDHH</sequence>
<dbReference type="Proteomes" id="UP000256601">
    <property type="component" value="Unassembled WGS sequence"/>
</dbReference>
<feature type="region of interest" description="Disordered" evidence="1">
    <location>
        <begin position="312"/>
        <end position="364"/>
    </location>
</feature>
<evidence type="ECO:0000256" key="1">
    <source>
        <dbReference type="SAM" id="MobiDB-lite"/>
    </source>
</evidence>
<accession>A0A1D8N369</accession>
<dbReference type="RefSeq" id="XP_499605.1">
    <property type="nucleotide sequence ID" value="XM_499605.1"/>
</dbReference>
<feature type="chain" id="PRO_5036017796" evidence="3">
    <location>
        <begin position="16"/>
        <end position="364"/>
    </location>
</feature>
<dbReference type="OrthoDB" id="4084551at2759"/>
<evidence type="ECO:0000256" key="2">
    <source>
        <dbReference type="SAM" id="Phobius"/>
    </source>
</evidence>
<dbReference type="Pfam" id="PF14610">
    <property type="entry name" value="Psg1"/>
    <property type="match status" value="1"/>
</dbReference>
<dbReference type="Proteomes" id="UP000182444">
    <property type="component" value="Chromosome 1A"/>
</dbReference>
<protein>
    <submittedName>
        <fullName evidence="4">Uncharacterized protein</fullName>
    </submittedName>
</protein>
<feature type="compositionally biased region" description="Basic and acidic residues" evidence="1">
    <location>
        <begin position="352"/>
        <end position="364"/>
    </location>
</feature>
<evidence type="ECO:0000313" key="5">
    <source>
        <dbReference type="EMBL" id="RDW22948.1"/>
    </source>
</evidence>
<feature type="region of interest" description="Disordered" evidence="1">
    <location>
        <begin position="94"/>
        <end position="121"/>
    </location>
</feature>
<gene>
    <name evidence="5" type="ORF">B0I71DRAFT_136763</name>
    <name evidence="4" type="ORF">YALI1_A00148g</name>
</gene>
<dbReference type="EMBL" id="KZ857347">
    <property type="protein sequence ID" value="RDW22948.1"/>
    <property type="molecule type" value="Genomic_DNA"/>
</dbReference>
<reference evidence="4 6" key="1">
    <citation type="journal article" date="2016" name="PLoS ONE">
        <title>Sequence Assembly of Yarrowia lipolytica Strain W29/CLIB89 Shows Transposable Element Diversity.</title>
        <authorList>
            <person name="Magnan C."/>
            <person name="Yu J."/>
            <person name="Chang I."/>
            <person name="Jahn E."/>
            <person name="Kanomata Y."/>
            <person name="Wu J."/>
            <person name="Zeller M."/>
            <person name="Oakes M."/>
            <person name="Baldi P."/>
            <person name="Sandmeyer S."/>
        </authorList>
    </citation>
    <scope>NUCLEOTIDE SEQUENCE [LARGE SCALE GENOMIC DNA]</scope>
    <source>
        <strain evidence="4">CLIB89</strain>
        <strain evidence="6">CLIB89(W29)</strain>
    </source>
</reference>
<evidence type="ECO:0000256" key="3">
    <source>
        <dbReference type="SAM" id="SignalP"/>
    </source>
</evidence>
<evidence type="ECO:0000313" key="6">
    <source>
        <dbReference type="Proteomes" id="UP000182444"/>
    </source>
</evidence>
<evidence type="ECO:0000313" key="4">
    <source>
        <dbReference type="EMBL" id="AOW00078.1"/>
    </source>
</evidence>
<dbReference type="KEGG" id="yli:2906274"/>
<dbReference type="eggNOG" id="ENOG502S3G6">
    <property type="taxonomic scope" value="Eukaryota"/>
</dbReference>
<dbReference type="OMA" id="VGETYWI"/>
<dbReference type="AlphaFoldDB" id="A0A1D8N369"/>